<evidence type="ECO:0000313" key="9">
    <source>
        <dbReference type="RefSeq" id="XP_032836758.1"/>
    </source>
</evidence>
<protein>
    <submittedName>
        <fullName evidence="9">Dual specificity tyrosine-phosphorylation-regulated kinase 2-like</fullName>
    </submittedName>
</protein>
<dbReference type="GO" id="GO:0004674">
    <property type="term" value="F:protein serine/threonine kinase activity"/>
    <property type="evidence" value="ECO:0007669"/>
    <property type="project" value="UniProtKB-KW"/>
</dbReference>
<dbReference type="RefSeq" id="XP_032836758.1">
    <property type="nucleotide sequence ID" value="XM_032980867.1"/>
</dbReference>
<accession>A0AAJ7UHV7</accession>
<reference evidence="9" key="1">
    <citation type="submission" date="2025-08" db="UniProtKB">
        <authorList>
            <consortium name="RefSeq"/>
        </authorList>
    </citation>
    <scope>IDENTIFICATION</scope>
    <source>
        <tissue evidence="9">Sperm</tissue>
    </source>
</reference>
<keyword evidence="2" id="KW-0808">Transferase</keyword>
<dbReference type="PANTHER" id="PTHR24058">
    <property type="entry name" value="DUAL SPECIFICITY PROTEIN KINASE"/>
    <property type="match status" value="1"/>
</dbReference>
<keyword evidence="8" id="KW-1185">Reference proteome</keyword>
<organism evidence="8 9">
    <name type="scientific">Petromyzon marinus</name>
    <name type="common">Sea lamprey</name>
    <dbReference type="NCBI Taxonomy" id="7757"/>
    <lineage>
        <taxon>Eukaryota</taxon>
        <taxon>Metazoa</taxon>
        <taxon>Chordata</taxon>
        <taxon>Craniata</taxon>
        <taxon>Vertebrata</taxon>
        <taxon>Cyclostomata</taxon>
        <taxon>Hyperoartia</taxon>
        <taxon>Petromyzontiformes</taxon>
        <taxon>Petromyzontidae</taxon>
        <taxon>Petromyzon</taxon>
    </lineage>
</organism>
<evidence type="ECO:0000256" key="1">
    <source>
        <dbReference type="ARBA" id="ARBA00022527"/>
    </source>
</evidence>
<dbReference type="PROSITE" id="PS50011">
    <property type="entry name" value="PROTEIN_KINASE_DOM"/>
    <property type="match status" value="1"/>
</dbReference>
<evidence type="ECO:0000256" key="4">
    <source>
        <dbReference type="ARBA" id="ARBA00022777"/>
    </source>
</evidence>
<keyword evidence="4" id="KW-0418">Kinase</keyword>
<feature type="region of interest" description="Disordered" evidence="6">
    <location>
        <begin position="252"/>
        <end position="348"/>
    </location>
</feature>
<name>A0AAJ7UHV7_PETMA</name>
<evidence type="ECO:0000256" key="3">
    <source>
        <dbReference type="ARBA" id="ARBA00022741"/>
    </source>
</evidence>
<keyword evidence="1" id="KW-0723">Serine/threonine-protein kinase</keyword>
<feature type="compositionally biased region" description="Polar residues" evidence="6">
    <location>
        <begin position="323"/>
        <end position="348"/>
    </location>
</feature>
<evidence type="ECO:0000313" key="8">
    <source>
        <dbReference type="Proteomes" id="UP001318040"/>
    </source>
</evidence>
<dbReference type="SUPFAM" id="SSF56112">
    <property type="entry name" value="Protein kinase-like (PK-like)"/>
    <property type="match status" value="1"/>
</dbReference>
<proteinExistence type="predicted"/>
<dbReference type="Pfam" id="PF00069">
    <property type="entry name" value="Pkinase"/>
    <property type="match status" value="1"/>
</dbReference>
<gene>
    <name evidence="9" type="primary">LOC116958318</name>
</gene>
<dbReference type="KEGG" id="pmrn:116958318"/>
<keyword evidence="5" id="KW-0067">ATP-binding</keyword>
<sequence length="348" mass="37983">MAKELQGRASDERYGVIRVLDTFQFRGHNCLVVELLKRSLKDVVRKGSAGRIYPRRLREYTGAILDFLLYAKGRGVVHADIKPDNILLTADGKVRVNDFGCSFYLKYKTQTVGGTLPYMAPELLLGYRVTCAVDMWALGCTVAELATGKVLFNSQTYKDHLHRCIEMLGMPPKKMVDEAPYRKNYFDSEGLPDNLSKLRPPGSIPLHRVLWGRHPQLVDFVSRCLQWDPKLRMTPKKALAHSWLQTIITTTTTTTSSTPTTSRATPTTSKATPTASKATPTASRATPTASKATPNASKATPTASKATPTASRATPTASKATPNASKATPNASQATPTASRQKQETGSA</sequence>
<evidence type="ECO:0000256" key="6">
    <source>
        <dbReference type="SAM" id="MobiDB-lite"/>
    </source>
</evidence>
<dbReference type="Proteomes" id="UP001318040">
    <property type="component" value="Chromosome 75"/>
</dbReference>
<dbReference type="InterPro" id="IPR050494">
    <property type="entry name" value="Ser_Thr_dual-spec_kinase"/>
</dbReference>
<dbReference type="PANTHER" id="PTHR24058:SF130">
    <property type="entry name" value="SERINE_THREONINE PROTEIN KINASES-RELATED"/>
    <property type="match status" value="1"/>
</dbReference>
<dbReference type="Gene3D" id="1.10.510.10">
    <property type="entry name" value="Transferase(Phosphotransferase) domain 1"/>
    <property type="match status" value="1"/>
</dbReference>
<dbReference type="InterPro" id="IPR008271">
    <property type="entry name" value="Ser/Thr_kinase_AS"/>
</dbReference>
<keyword evidence="3" id="KW-0547">Nucleotide-binding</keyword>
<feature type="compositionally biased region" description="Low complexity" evidence="6">
    <location>
        <begin position="252"/>
        <end position="322"/>
    </location>
</feature>
<dbReference type="SMART" id="SM00220">
    <property type="entry name" value="S_TKc"/>
    <property type="match status" value="1"/>
</dbReference>
<evidence type="ECO:0000259" key="7">
    <source>
        <dbReference type="PROSITE" id="PS50011"/>
    </source>
</evidence>
<dbReference type="InterPro" id="IPR011009">
    <property type="entry name" value="Kinase-like_dom_sf"/>
</dbReference>
<dbReference type="InterPro" id="IPR000719">
    <property type="entry name" value="Prot_kinase_dom"/>
</dbReference>
<feature type="domain" description="Protein kinase" evidence="7">
    <location>
        <begin position="1"/>
        <end position="244"/>
    </location>
</feature>
<dbReference type="GO" id="GO:0005524">
    <property type="term" value="F:ATP binding"/>
    <property type="evidence" value="ECO:0007669"/>
    <property type="project" value="UniProtKB-KW"/>
</dbReference>
<evidence type="ECO:0000256" key="2">
    <source>
        <dbReference type="ARBA" id="ARBA00022679"/>
    </source>
</evidence>
<dbReference type="PROSITE" id="PS00108">
    <property type="entry name" value="PROTEIN_KINASE_ST"/>
    <property type="match status" value="1"/>
</dbReference>
<evidence type="ECO:0000256" key="5">
    <source>
        <dbReference type="ARBA" id="ARBA00022840"/>
    </source>
</evidence>
<dbReference type="AlphaFoldDB" id="A0AAJ7UHV7"/>